<organism evidence="1 2">
    <name type="scientific">Enterocloster hominis</name>
    <name type="common">ex Hitch et al. 2024</name>
    <dbReference type="NCBI Taxonomy" id="1917870"/>
    <lineage>
        <taxon>Bacteria</taxon>
        <taxon>Bacillati</taxon>
        <taxon>Bacillota</taxon>
        <taxon>Clostridia</taxon>
        <taxon>Lachnospirales</taxon>
        <taxon>Lachnospiraceae</taxon>
        <taxon>Enterocloster</taxon>
    </lineage>
</organism>
<sequence>MAKAYMSPEEAAPLLGISPKDIRRNMRNGALDLGLALDPKKTGRKNWKFKIYPAKLYKITGGQEQ</sequence>
<gene>
    <name evidence="1" type="ORF">WMQ36_18015</name>
</gene>
<evidence type="ECO:0000313" key="1">
    <source>
        <dbReference type="EMBL" id="MEQ2426871.1"/>
    </source>
</evidence>
<protein>
    <recommendedName>
        <fullName evidence="3">Helix-turn-helix domain-containing protein</fullName>
    </recommendedName>
</protein>
<evidence type="ECO:0008006" key="3">
    <source>
        <dbReference type="Google" id="ProtNLM"/>
    </source>
</evidence>
<reference evidence="1 2" key="1">
    <citation type="submission" date="2024-03" db="EMBL/GenBank/DDBJ databases">
        <title>Human intestinal bacterial collection.</title>
        <authorList>
            <person name="Pauvert C."/>
            <person name="Hitch T.C.A."/>
            <person name="Clavel T."/>
        </authorList>
    </citation>
    <scope>NUCLEOTIDE SEQUENCE [LARGE SCALE GENOMIC DNA]</scope>
    <source>
        <strain evidence="1 2">CLA-SR-H021</strain>
    </source>
</reference>
<dbReference type="Proteomes" id="UP001454086">
    <property type="component" value="Unassembled WGS sequence"/>
</dbReference>
<proteinExistence type="predicted"/>
<comment type="caution">
    <text evidence="1">The sequence shown here is derived from an EMBL/GenBank/DDBJ whole genome shotgun (WGS) entry which is preliminary data.</text>
</comment>
<evidence type="ECO:0000313" key="2">
    <source>
        <dbReference type="Proteomes" id="UP001454086"/>
    </source>
</evidence>
<accession>A0ABV1DAR7</accession>
<keyword evidence="2" id="KW-1185">Reference proteome</keyword>
<dbReference type="EMBL" id="JBBMFM010000077">
    <property type="protein sequence ID" value="MEQ2426871.1"/>
    <property type="molecule type" value="Genomic_DNA"/>
</dbReference>
<name>A0ABV1DAR7_9FIRM</name>
<dbReference type="RefSeq" id="WP_025483659.1">
    <property type="nucleotide sequence ID" value="NZ_JAJFEB010000028.1"/>
</dbReference>